<dbReference type="EMBL" id="CXSU01000012">
    <property type="protein sequence ID" value="CTQ50343.1"/>
    <property type="molecule type" value="Genomic_DNA"/>
</dbReference>
<organism evidence="6 7">
    <name type="scientific">Jannaschia donghaensis</name>
    <dbReference type="NCBI Taxonomy" id="420998"/>
    <lineage>
        <taxon>Bacteria</taxon>
        <taxon>Pseudomonadati</taxon>
        <taxon>Pseudomonadota</taxon>
        <taxon>Alphaproteobacteria</taxon>
        <taxon>Rhodobacterales</taxon>
        <taxon>Roseobacteraceae</taxon>
        <taxon>Jannaschia</taxon>
    </lineage>
</organism>
<dbReference type="PRINTS" id="PR01469">
    <property type="entry name" value="CARBMTKINASE"/>
</dbReference>
<evidence type="ECO:0000256" key="4">
    <source>
        <dbReference type="PIRNR" id="PIRNR000723"/>
    </source>
</evidence>
<dbReference type="GO" id="GO:0019546">
    <property type="term" value="P:L-arginine deiminase pathway"/>
    <property type="evidence" value="ECO:0007669"/>
    <property type="project" value="TreeGrafter"/>
</dbReference>
<keyword evidence="2 4" id="KW-0808">Transferase</keyword>
<dbReference type="RefSeq" id="WP_055085787.1">
    <property type="nucleotide sequence ID" value="NZ_CXSU01000012.1"/>
</dbReference>
<dbReference type="Pfam" id="PF00696">
    <property type="entry name" value="AA_kinase"/>
    <property type="match status" value="1"/>
</dbReference>
<sequence length="300" mass="31349">MLVVAALGGNALLRRGEALTAEAQRANVMRAADALARIVRAGHDLVVTHGNGPQIGLLAMQSDDWPLDILGAETDGMIGYLIERELENALDHDRPVATLLTQILVDPADPAFARPTKFVGPTWSEAEARARACPKGWTIAKDGTGWRRVVPSPRPVDIPDLRAVRLLLDHGAVVICGGGGGIPVARTPDGRLHGVEAVVDKDRSSALLAQRLEAQVLLLLTDVPCVMQGFGTPQAIGIPHLTPEEAEAMDLPDGSMGPKVQAAAAFARITGGVGVIGRLDDAADMLDGIAGTRIAAEPGA</sequence>
<dbReference type="STRING" id="420998.JDO7802_02366"/>
<dbReference type="CDD" id="cd04235">
    <property type="entry name" value="AAK_CK"/>
    <property type="match status" value="1"/>
</dbReference>
<feature type="domain" description="Aspartate/glutamate/uridylate kinase" evidence="5">
    <location>
        <begin position="1"/>
        <end position="268"/>
    </location>
</feature>
<dbReference type="Proteomes" id="UP000049222">
    <property type="component" value="Unassembled WGS sequence"/>
</dbReference>
<dbReference type="PANTHER" id="PTHR30409:SF1">
    <property type="entry name" value="CARBAMATE KINASE-RELATED"/>
    <property type="match status" value="1"/>
</dbReference>
<evidence type="ECO:0000313" key="6">
    <source>
        <dbReference type="EMBL" id="CTQ50343.1"/>
    </source>
</evidence>
<dbReference type="InterPro" id="IPR001048">
    <property type="entry name" value="Asp/Glu/Uridylate_kinase"/>
</dbReference>
<dbReference type="PANTHER" id="PTHR30409">
    <property type="entry name" value="CARBAMATE KINASE"/>
    <property type="match status" value="1"/>
</dbReference>
<dbReference type="InterPro" id="IPR003964">
    <property type="entry name" value="Carb_kinase"/>
</dbReference>
<dbReference type="NCBIfam" id="NF009008">
    <property type="entry name" value="PRK12354.1"/>
    <property type="match status" value="1"/>
</dbReference>
<protein>
    <recommendedName>
        <fullName evidence="4">Carbamate kinase</fullName>
    </recommendedName>
</protein>
<gene>
    <name evidence="6" type="primary">arcC1</name>
    <name evidence="6" type="ORF">JDO7802_02366</name>
</gene>
<keyword evidence="3 4" id="KW-0418">Kinase</keyword>
<keyword evidence="7" id="KW-1185">Reference proteome</keyword>
<dbReference type="Gene3D" id="3.40.1160.10">
    <property type="entry name" value="Acetylglutamate kinase-like"/>
    <property type="match status" value="1"/>
</dbReference>
<accession>A0A0M6YLE9</accession>
<evidence type="ECO:0000313" key="7">
    <source>
        <dbReference type="Proteomes" id="UP000049222"/>
    </source>
</evidence>
<evidence type="ECO:0000256" key="3">
    <source>
        <dbReference type="ARBA" id="ARBA00022777"/>
    </source>
</evidence>
<name>A0A0M6YLE9_9RHOB</name>
<evidence type="ECO:0000256" key="2">
    <source>
        <dbReference type="ARBA" id="ARBA00022679"/>
    </source>
</evidence>
<reference evidence="6 7" key="1">
    <citation type="submission" date="2015-07" db="EMBL/GenBank/DDBJ databases">
        <authorList>
            <person name="Noorani M."/>
        </authorList>
    </citation>
    <scope>NUCLEOTIDE SEQUENCE [LARGE SCALE GENOMIC DNA]</scope>
    <source>
        <strain evidence="6 7">CECT 7802</strain>
    </source>
</reference>
<proteinExistence type="inferred from homology"/>
<evidence type="ECO:0000259" key="5">
    <source>
        <dbReference type="Pfam" id="PF00696"/>
    </source>
</evidence>
<dbReference type="InterPro" id="IPR036393">
    <property type="entry name" value="AceGlu_kinase-like_sf"/>
</dbReference>
<dbReference type="PIRSF" id="PIRSF000723">
    <property type="entry name" value="Carbamate_kin"/>
    <property type="match status" value="1"/>
</dbReference>
<dbReference type="SUPFAM" id="SSF53633">
    <property type="entry name" value="Carbamate kinase-like"/>
    <property type="match status" value="1"/>
</dbReference>
<dbReference type="OrthoDB" id="9766717at2"/>
<evidence type="ECO:0000256" key="1">
    <source>
        <dbReference type="ARBA" id="ARBA00011066"/>
    </source>
</evidence>
<comment type="similarity">
    <text evidence="1 4">Belongs to the carbamate kinase family.</text>
</comment>
<dbReference type="GO" id="GO:0008804">
    <property type="term" value="F:carbamate kinase activity"/>
    <property type="evidence" value="ECO:0007669"/>
    <property type="project" value="InterPro"/>
</dbReference>
<dbReference type="GO" id="GO:0005829">
    <property type="term" value="C:cytosol"/>
    <property type="evidence" value="ECO:0007669"/>
    <property type="project" value="TreeGrafter"/>
</dbReference>
<dbReference type="AlphaFoldDB" id="A0A0M6YLE9"/>